<dbReference type="AlphaFoldDB" id="A0A699IV42"/>
<reference evidence="3" key="1">
    <citation type="journal article" date="2019" name="Sci. Rep.">
        <title>Draft genome of Tanacetum cinerariifolium, the natural source of mosquito coil.</title>
        <authorList>
            <person name="Yamashiro T."/>
            <person name="Shiraishi A."/>
            <person name="Satake H."/>
            <person name="Nakayama K."/>
        </authorList>
    </citation>
    <scope>NUCLEOTIDE SEQUENCE</scope>
</reference>
<dbReference type="InterPro" id="IPR025452">
    <property type="entry name" value="DUF4218"/>
</dbReference>
<dbReference type="Pfam" id="PF13960">
    <property type="entry name" value="DUF4218"/>
    <property type="match status" value="1"/>
</dbReference>
<dbReference type="Pfam" id="PF02992">
    <property type="entry name" value="Transposase_21"/>
    <property type="match status" value="1"/>
</dbReference>
<feature type="region of interest" description="Disordered" evidence="1">
    <location>
        <begin position="79"/>
        <end position="105"/>
    </location>
</feature>
<name>A0A699IV42_TANCI</name>
<evidence type="ECO:0000256" key="1">
    <source>
        <dbReference type="SAM" id="MobiDB-lite"/>
    </source>
</evidence>
<comment type="caution">
    <text evidence="3">The sequence shown here is derived from an EMBL/GenBank/DDBJ whole genome shotgun (WGS) entry which is preliminary data.</text>
</comment>
<feature type="region of interest" description="Disordered" evidence="1">
    <location>
        <begin position="517"/>
        <end position="581"/>
    </location>
</feature>
<dbReference type="PANTHER" id="PTHR48258">
    <property type="entry name" value="DUF4218 DOMAIN-CONTAINING PROTEIN-RELATED"/>
    <property type="match status" value="1"/>
</dbReference>
<dbReference type="EMBL" id="BKCJ010337363">
    <property type="protein sequence ID" value="GEZ88618.1"/>
    <property type="molecule type" value="Genomic_DNA"/>
</dbReference>
<feature type="compositionally biased region" description="Acidic residues" evidence="1">
    <location>
        <begin position="555"/>
        <end position="569"/>
    </location>
</feature>
<protein>
    <recommendedName>
        <fullName evidence="2">DUF4218 domain-containing protein</fullName>
    </recommendedName>
</protein>
<accession>A0A699IV42</accession>
<gene>
    <name evidence="3" type="ORF">Tci_560591</name>
</gene>
<feature type="non-terminal residue" evidence="3">
    <location>
        <position position="1"/>
    </location>
</feature>
<evidence type="ECO:0000313" key="3">
    <source>
        <dbReference type="EMBL" id="GEZ88618.1"/>
    </source>
</evidence>
<dbReference type="SUPFAM" id="SSF101447">
    <property type="entry name" value="Formin homology 2 domain (FH2 domain)"/>
    <property type="match status" value="1"/>
</dbReference>
<feature type="domain" description="DUF4218" evidence="2">
    <location>
        <begin position="343"/>
        <end position="404"/>
    </location>
</feature>
<evidence type="ECO:0000259" key="2">
    <source>
        <dbReference type="Pfam" id="PF13960"/>
    </source>
</evidence>
<sequence>VMVSYSVGYMGSGSEYTKVSVRVCLSVDIKSTRFDSTYTIWDKHGESLPPPPPPPPPLQPPSPEYDNMAAFLDKIIRPDNESTQTTGPQPTQTTSPQPTQTTGPHIDNEFEALFSRATDKLYPGCTWMTSLDFLAKMLHAKEIEKMQNYPICNASGWKDLKTKRKKVANKVVRYFPLIPRLQRLYKSQHTAKRITWHSTGKSKENSQMNHPVDDFFYVDDVNSNPKSPTKDIDVFFQPLIRELQTLWSGVWTGDVVIGTDFKMKAVLLSTINDFPARSSLFGWSGVLPRRVQGKHLSNKQKPRDLNGEFNWNKGSIFYNLEYWHTLQLKRNLDVMHIEKNALERLLGGPVYMRRMYPFERYMKKLKDYVRNKAKPEGSIAKGYVAEEALTFCSHYLKGVEIRFNCLDINGFGLNPTDTFQILQKSVENNPQCSPESELFSLACRPHSNANLYAACIVNGVKFLVHDRDIHRTTQSSRVATPGPNGEMFYGQLEEILELTYIDVALSANLSDLDYTSLSTNDESTKVDASPDNEVPDEESADFIGDEDDVVPHVLEDDDQDDDVRDDDDPASVHVVSSEDEN</sequence>
<dbReference type="InterPro" id="IPR004242">
    <property type="entry name" value="Transposase_21"/>
</dbReference>
<feature type="compositionally biased region" description="Pro residues" evidence="1">
    <location>
        <begin position="48"/>
        <end position="63"/>
    </location>
</feature>
<feature type="compositionally biased region" description="Acidic residues" evidence="1">
    <location>
        <begin position="533"/>
        <end position="548"/>
    </location>
</feature>
<feature type="region of interest" description="Disordered" evidence="1">
    <location>
        <begin position="42"/>
        <end position="65"/>
    </location>
</feature>
<feature type="compositionally biased region" description="Low complexity" evidence="1">
    <location>
        <begin position="82"/>
        <end position="104"/>
    </location>
</feature>
<organism evidence="3">
    <name type="scientific">Tanacetum cinerariifolium</name>
    <name type="common">Dalmatian daisy</name>
    <name type="synonym">Chrysanthemum cinerariifolium</name>
    <dbReference type="NCBI Taxonomy" id="118510"/>
    <lineage>
        <taxon>Eukaryota</taxon>
        <taxon>Viridiplantae</taxon>
        <taxon>Streptophyta</taxon>
        <taxon>Embryophyta</taxon>
        <taxon>Tracheophyta</taxon>
        <taxon>Spermatophyta</taxon>
        <taxon>Magnoliopsida</taxon>
        <taxon>eudicotyledons</taxon>
        <taxon>Gunneridae</taxon>
        <taxon>Pentapetalae</taxon>
        <taxon>asterids</taxon>
        <taxon>campanulids</taxon>
        <taxon>Asterales</taxon>
        <taxon>Asteraceae</taxon>
        <taxon>Asteroideae</taxon>
        <taxon>Anthemideae</taxon>
        <taxon>Anthemidinae</taxon>
        <taxon>Tanacetum</taxon>
    </lineage>
</organism>
<proteinExistence type="predicted"/>